<organism evidence="1 2">
    <name type="scientific">Colocasia esculenta</name>
    <name type="common">Wild taro</name>
    <name type="synonym">Arum esculentum</name>
    <dbReference type="NCBI Taxonomy" id="4460"/>
    <lineage>
        <taxon>Eukaryota</taxon>
        <taxon>Viridiplantae</taxon>
        <taxon>Streptophyta</taxon>
        <taxon>Embryophyta</taxon>
        <taxon>Tracheophyta</taxon>
        <taxon>Spermatophyta</taxon>
        <taxon>Magnoliopsida</taxon>
        <taxon>Liliopsida</taxon>
        <taxon>Araceae</taxon>
        <taxon>Aroideae</taxon>
        <taxon>Colocasieae</taxon>
        <taxon>Colocasia</taxon>
    </lineage>
</organism>
<accession>A0A843UK93</accession>
<sequence>MFRLPLFGVDVCMHAVCRARGGAADIWSGKATAYVTFPTAVRILSRLAEQSFHKLCSTRRGVVVGFLGDSAFRWDSRCALDARTLHGAGETPSRSRFTHSLRR</sequence>
<name>A0A843UK93_COLES</name>
<evidence type="ECO:0000313" key="2">
    <source>
        <dbReference type="Proteomes" id="UP000652761"/>
    </source>
</evidence>
<comment type="caution">
    <text evidence="1">The sequence shown here is derived from an EMBL/GenBank/DDBJ whole genome shotgun (WGS) entry which is preliminary data.</text>
</comment>
<dbReference type="Proteomes" id="UP000652761">
    <property type="component" value="Unassembled WGS sequence"/>
</dbReference>
<proteinExistence type="predicted"/>
<reference evidence="1" key="1">
    <citation type="submission" date="2017-07" db="EMBL/GenBank/DDBJ databases">
        <title>Taro Niue Genome Assembly and Annotation.</title>
        <authorList>
            <person name="Atibalentja N."/>
            <person name="Keating K."/>
            <person name="Fields C.J."/>
        </authorList>
    </citation>
    <scope>NUCLEOTIDE SEQUENCE</scope>
    <source>
        <strain evidence="1">Niue_2</strain>
        <tissue evidence="1">Leaf</tissue>
    </source>
</reference>
<keyword evidence="2" id="KW-1185">Reference proteome</keyword>
<dbReference type="EMBL" id="NMUH01000626">
    <property type="protein sequence ID" value="MQL82344.1"/>
    <property type="molecule type" value="Genomic_DNA"/>
</dbReference>
<gene>
    <name evidence="1" type="ORF">Taro_014815</name>
</gene>
<protein>
    <submittedName>
        <fullName evidence="1">Uncharacterized protein</fullName>
    </submittedName>
</protein>
<evidence type="ECO:0000313" key="1">
    <source>
        <dbReference type="EMBL" id="MQL82344.1"/>
    </source>
</evidence>
<dbReference type="AlphaFoldDB" id="A0A843UK93"/>